<feature type="domain" description="4Fe-4S ferredoxin-type" evidence="7">
    <location>
        <begin position="59"/>
        <end position="88"/>
    </location>
</feature>
<proteinExistence type="inferred from homology"/>
<comment type="similarity">
    <text evidence="2">Belongs to the complex I 20 kDa subunit family.</text>
</comment>
<protein>
    <submittedName>
        <fullName evidence="8">NADH:ubiquinone oxidoreductase</fullName>
    </submittedName>
</protein>
<evidence type="ECO:0000256" key="2">
    <source>
        <dbReference type="ARBA" id="ARBA00009173"/>
    </source>
</evidence>
<dbReference type="PANTHER" id="PTHR42989">
    <property type="entry name" value="HYDROGENASE-4 COMPONENT I"/>
    <property type="match status" value="1"/>
</dbReference>
<dbReference type="SUPFAM" id="SSF56770">
    <property type="entry name" value="HydA/Nqo6-like"/>
    <property type="match status" value="1"/>
</dbReference>
<keyword evidence="6" id="KW-0411">Iron-sulfur</keyword>
<reference evidence="8" key="1">
    <citation type="submission" date="2023-10" db="EMBL/GenBank/DDBJ databases">
        <title>Genome Sequence of the Bacteria from From Gut Wall in Crohn's Disease.</title>
        <authorList>
            <person name="Rodriguez-Palacios A."/>
        </authorList>
    </citation>
    <scope>NUCLEOTIDE SEQUENCE</scope>
    <source>
        <strain evidence="8">CavFT-hAR58</strain>
    </source>
</reference>
<dbReference type="AlphaFoldDB" id="A0AAE4LJQ0"/>
<dbReference type="SUPFAM" id="SSF54862">
    <property type="entry name" value="4Fe-4S ferredoxins"/>
    <property type="match status" value="1"/>
</dbReference>
<accession>A0AAE4LJQ0</accession>
<name>A0AAE4LJQ0_9BACT</name>
<evidence type="ECO:0000259" key="7">
    <source>
        <dbReference type="PROSITE" id="PS51379"/>
    </source>
</evidence>
<evidence type="ECO:0000313" key="8">
    <source>
        <dbReference type="EMBL" id="MDU0259207.1"/>
    </source>
</evidence>
<dbReference type="InterPro" id="IPR017896">
    <property type="entry name" value="4Fe4S_Fe-S-bd"/>
</dbReference>
<dbReference type="RefSeq" id="WP_009598609.1">
    <property type="nucleotide sequence ID" value="NZ_BAAFKU010000004.1"/>
</dbReference>
<evidence type="ECO:0000256" key="1">
    <source>
        <dbReference type="ARBA" id="ARBA00001966"/>
    </source>
</evidence>
<dbReference type="PROSITE" id="PS51379">
    <property type="entry name" value="4FE4S_FER_2"/>
    <property type="match status" value="1"/>
</dbReference>
<dbReference type="Gene3D" id="3.40.50.12280">
    <property type="match status" value="1"/>
</dbReference>
<dbReference type="InterPro" id="IPR006137">
    <property type="entry name" value="NADH_UbQ_OxRdtase-like_20kDa"/>
</dbReference>
<dbReference type="PANTHER" id="PTHR42989:SF1">
    <property type="entry name" value="FORMATE HYDROGENLYASE SUBUNIT 7-RELATED"/>
    <property type="match status" value="1"/>
</dbReference>
<evidence type="ECO:0000313" key="9">
    <source>
        <dbReference type="Proteomes" id="UP001181347"/>
    </source>
</evidence>
<comment type="caution">
    <text evidence="8">The sequence shown here is derived from an EMBL/GenBank/DDBJ whole genome shotgun (WGS) entry which is preliminary data.</text>
</comment>
<organism evidence="8 9">
    <name type="scientific">Alistipes finegoldii</name>
    <dbReference type="NCBI Taxonomy" id="214856"/>
    <lineage>
        <taxon>Bacteria</taxon>
        <taxon>Pseudomonadati</taxon>
        <taxon>Bacteroidota</taxon>
        <taxon>Bacteroidia</taxon>
        <taxon>Bacteroidales</taxon>
        <taxon>Rikenellaceae</taxon>
        <taxon>Alistipes</taxon>
    </lineage>
</organism>
<dbReference type="GO" id="GO:0051539">
    <property type="term" value="F:4 iron, 4 sulfur cluster binding"/>
    <property type="evidence" value="ECO:0007669"/>
    <property type="project" value="UniProtKB-KW"/>
</dbReference>
<gene>
    <name evidence="8" type="ORF">RVH17_03620</name>
</gene>
<dbReference type="EMBL" id="JAWDES010000004">
    <property type="protein sequence ID" value="MDU0259207.1"/>
    <property type="molecule type" value="Genomic_DNA"/>
</dbReference>
<dbReference type="GO" id="GO:0046872">
    <property type="term" value="F:metal ion binding"/>
    <property type="evidence" value="ECO:0007669"/>
    <property type="project" value="UniProtKB-KW"/>
</dbReference>
<evidence type="ECO:0000256" key="4">
    <source>
        <dbReference type="ARBA" id="ARBA00022723"/>
    </source>
</evidence>
<keyword evidence="4" id="KW-0479">Metal-binding</keyword>
<sequence length="254" mass="27384">MILPKIKVLRSHGKQYIPDLDAVELTEEFRGRPHLTETPDTADLERAAAICPTGALTTAPLSLDLGRCLFCGECARTAPRNIRFTNDYRIGSPTREGLVVRPGDKCVRFDPAAVRPEIGRYFGRSLQLREVCAGGDASVEMELNATGNVNFDLGRYGIGFTASPRHADGVVVSGPITVNMAEALRICCDAVANPKILVVCGSEACSGGLFAGSRAVDRTFFDTHAADLWLPGAPTHPMTFIDGILNLLGKKKRE</sequence>
<comment type="cofactor">
    <cofactor evidence="1">
        <name>[4Fe-4S] cluster</name>
        <dbReference type="ChEBI" id="CHEBI:49883"/>
    </cofactor>
</comment>
<dbReference type="Proteomes" id="UP001181347">
    <property type="component" value="Unassembled WGS sequence"/>
</dbReference>
<keyword evidence="5" id="KW-0408">Iron</keyword>
<keyword evidence="3" id="KW-0004">4Fe-4S</keyword>
<evidence type="ECO:0000256" key="3">
    <source>
        <dbReference type="ARBA" id="ARBA00022485"/>
    </source>
</evidence>
<evidence type="ECO:0000256" key="6">
    <source>
        <dbReference type="ARBA" id="ARBA00023014"/>
    </source>
</evidence>
<dbReference type="Pfam" id="PF01058">
    <property type="entry name" value="Oxidored_q6"/>
    <property type="match status" value="1"/>
</dbReference>
<evidence type="ECO:0000256" key="5">
    <source>
        <dbReference type="ARBA" id="ARBA00023004"/>
    </source>
</evidence>
<dbReference type="InterPro" id="IPR052375">
    <property type="entry name" value="Complex_I_20kDa-like"/>
</dbReference>